<evidence type="ECO:0000313" key="5">
    <source>
        <dbReference type="Proteomes" id="UP001596417"/>
    </source>
</evidence>
<dbReference type="PANTHER" id="PTHR45266:SF3">
    <property type="entry name" value="OXALOACETATE DECARBOXYLASE ALPHA CHAIN"/>
    <property type="match status" value="1"/>
</dbReference>
<dbReference type="Pfam" id="PF00364">
    <property type="entry name" value="Biotin_lipoyl"/>
    <property type="match status" value="1"/>
</dbReference>
<gene>
    <name evidence="4" type="ORF">ACFQL7_04990</name>
</gene>
<dbReference type="CDD" id="cd06850">
    <property type="entry name" value="biotinyl_domain"/>
    <property type="match status" value="1"/>
</dbReference>
<feature type="domain" description="Lipoyl-binding" evidence="3">
    <location>
        <begin position="1"/>
        <end position="79"/>
    </location>
</feature>
<protein>
    <recommendedName>
        <fullName evidence="1">Biotin carboxyl carrier protein of acetyl-CoA carboxylase</fullName>
    </recommendedName>
</protein>
<dbReference type="RefSeq" id="WP_248905263.1">
    <property type="nucleotide sequence ID" value="NZ_CP109979.1"/>
</dbReference>
<dbReference type="Gene3D" id="2.40.50.100">
    <property type="match status" value="1"/>
</dbReference>
<dbReference type="InterPro" id="IPR011053">
    <property type="entry name" value="Single_hybrid_motif"/>
</dbReference>
<dbReference type="InterPro" id="IPR050709">
    <property type="entry name" value="Biotin_Carboxyl_Carrier/Decarb"/>
</dbReference>
<proteinExistence type="predicted"/>
<dbReference type="EMBL" id="JBHTAX010000001">
    <property type="protein sequence ID" value="MFC7189264.1"/>
    <property type="molecule type" value="Genomic_DNA"/>
</dbReference>
<sequence>MATEYVAAPMPGVFYRRTAPDEPALVEVGDEVSEGDTVALIGVMKNFHDITVPSDGVVADILIENEAEVEAGQDVIELTIDG</sequence>
<dbReference type="PANTHER" id="PTHR45266">
    <property type="entry name" value="OXALOACETATE DECARBOXYLASE ALPHA CHAIN"/>
    <property type="match status" value="1"/>
</dbReference>
<organism evidence="4 5">
    <name type="scientific">Halocatena marina</name>
    <dbReference type="NCBI Taxonomy" id="2934937"/>
    <lineage>
        <taxon>Archaea</taxon>
        <taxon>Methanobacteriati</taxon>
        <taxon>Methanobacteriota</taxon>
        <taxon>Stenosarchaea group</taxon>
        <taxon>Halobacteria</taxon>
        <taxon>Halobacteriales</taxon>
        <taxon>Natronomonadaceae</taxon>
        <taxon>Halocatena</taxon>
    </lineage>
</organism>
<dbReference type="SUPFAM" id="SSF51230">
    <property type="entry name" value="Single hybrid motif"/>
    <property type="match status" value="1"/>
</dbReference>
<evidence type="ECO:0000256" key="2">
    <source>
        <dbReference type="ARBA" id="ARBA00023267"/>
    </source>
</evidence>
<keyword evidence="2" id="KW-0092">Biotin</keyword>
<dbReference type="GeneID" id="76198832"/>
<evidence type="ECO:0000313" key="4">
    <source>
        <dbReference type="EMBL" id="MFC7189264.1"/>
    </source>
</evidence>
<name>A0ABD5YIZ5_9EURY</name>
<dbReference type="PROSITE" id="PS50968">
    <property type="entry name" value="BIOTINYL_LIPOYL"/>
    <property type="match status" value="1"/>
</dbReference>
<accession>A0ABD5YIZ5</accession>
<dbReference type="InterPro" id="IPR001249">
    <property type="entry name" value="AcCoA_biotinCC"/>
</dbReference>
<dbReference type="AlphaFoldDB" id="A0ABD5YIZ5"/>
<reference evidence="4 5" key="1">
    <citation type="journal article" date="2019" name="Int. J. Syst. Evol. Microbiol.">
        <title>The Global Catalogue of Microorganisms (GCM) 10K type strain sequencing project: providing services to taxonomists for standard genome sequencing and annotation.</title>
        <authorList>
            <consortium name="The Broad Institute Genomics Platform"/>
            <consortium name="The Broad Institute Genome Sequencing Center for Infectious Disease"/>
            <person name="Wu L."/>
            <person name="Ma J."/>
        </authorList>
    </citation>
    <scope>NUCLEOTIDE SEQUENCE [LARGE SCALE GENOMIC DNA]</scope>
    <source>
        <strain evidence="4 5">RDMS1</strain>
    </source>
</reference>
<dbReference type="InterPro" id="IPR000089">
    <property type="entry name" value="Biotin_lipoyl"/>
</dbReference>
<keyword evidence="5" id="KW-1185">Reference proteome</keyword>
<evidence type="ECO:0000256" key="1">
    <source>
        <dbReference type="ARBA" id="ARBA00017562"/>
    </source>
</evidence>
<comment type="caution">
    <text evidence="4">The sequence shown here is derived from an EMBL/GenBank/DDBJ whole genome shotgun (WGS) entry which is preliminary data.</text>
</comment>
<dbReference type="PRINTS" id="PR01071">
    <property type="entry name" value="ACOABIOTINCC"/>
</dbReference>
<dbReference type="NCBIfam" id="NF005457">
    <property type="entry name" value="PRK07051.1"/>
    <property type="match status" value="1"/>
</dbReference>
<dbReference type="Proteomes" id="UP001596417">
    <property type="component" value="Unassembled WGS sequence"/>
</dbReference>
<evidence type="ECO:0000259" key="3">
    <source>
        <dbReference type="PROSITE" id="PS50968"/>
    </source>
</evidence>